<dbReference type="InterPro" id="IPR035093">
    <property type="entry name" value="RelE/ParE_toxin_dom_sf"/>
</dbReference>
<sequence length="86" mass="9941">MHEVRFTARAERDLDKLPEKIASACVAFIFGPLAQEPYRLGKPLVGEFAGTYSARRGPYRVLYEIDDDEIVVEVLHIDHRAHVYRR</sequence>
<dbReference type="PANTHER" id="PTHR35601">
    <property type="entry name" value="TOXIN RELE"/>
    <property type="match status" value="1"/>
</dbReference>
<keyword evidence="2" id="KW-1277">Toxin-antitoxin system</keyword>
<dbReference type="EMBL" id="VDFW01000009">
    <property type="protein sequence ID" value="TNC26206.1"/>
    <property type="molecule type" value="Genomic_DNA"/>
</dbReference>
<evidence type="ECO:0000313" key="3">
    <source>
        <dbReference type="EMBL" id="TNC26206.1"/>
    </source>
</evidence>
<name>A0A5C4M111_9PSEU</name>
<gene>
    <name evidence="3" type="ORF">FG385_13235</name>
</gene>
<dbReference type="Proteomes" id="UP000305546">
    <property type="component" value="Unassembled WGS sequence"/>
</dbReference>
<reference evidence="3 4" key="1">
    <citation type="submission" date="2019-06" db="EMBL/GenBank/DDBJ databases">
        <title>Amycolatopsis alkalitolerans sp. nov., isolated from Gastrodia elata Blume.</title>
        <authorList>
            <person name="Narsing Rao M.P."/>
            <person name="Li W.J."/>
        </authorList>
    </citation>
    <scope>NUCLEOTIDE SEQUENCE [LARGE SCALE GENOMIC DNA]</scope>
    <source>
        <strain evidence="3 4">SYSUP0005</strain>
    </source>
</reference>
<dbReference type="PANTHER" id="PTHR35601:SF1">
    <property type="entry name" value="TOXIN RELE"/>
    <property type="match status" value="1"/>
</dbReference>
<keyword evidence="4" id="KW-1185">Reference proteome</keyword>
<dbReference type="Gene3D" id="3.30.2310.20">
    <property type="entry name" value="RelE-like"/>
    <property type="match status" value="1"/>
</dbReference>
<dbReference type="OrthoDB" id="5326046at2"/>
<dbReference type="SUPFAM" id="SSF143011">
    <property type="entry name" value="RelE-like"/>
    <property type="match status" value="1"/>
</dbReference>
<comment type="similarity">
    <text evidence="1">Belongs to the RelE toxin family.</text>
</comment>
<proteinExistence type="inferred from homology"/>
<dbReference type="Pfam" id="PF05016">
    <property type="entry name" value="ParE_toxin"/>
    <property type="match status" value="1"/>
</dbReference>
<evidence type="ECO:0000256" key="1">
    <source>
        <dbReference type="ARBA" id="ARBA00006226"/>
    </source>
</evidence>
<accession>A0A5C4M111</accession>
<dbReference type="AlphaFoldDB" id="A0A5C4M111"/>
<dbReference type="InterPro" id="IPR007712">
    <property type="entry name" value="RelE/ParE_toxin"/>
</dbReference>
<protein>
    <submittedName>
        <fullName evidence="3">Type II toxin-antitoxin system RelE/ParE family toxin</fullName>
    </submittedName>
</protein>
<organism evidence="3 4">
    <name type="scientific">Amycolatopsis alkalitolerans</name>
    <dbReference type="NCBI Taxonomy" id="2547244"/>
    <lineage>
        <taxon>Bacteria</taxon>
        <taxon>Bacillati</taxon>
        <taxon>Actinomycetota</taxon>
        <taxon>Actinomycetes</taxon>
        <taxon>Pseudonocardiales</taxon>
        <taxon>Pseudonocardiaceae</taxon>
        <taxon>Amycolatopsis</taxon>
    </lineage>
</organism>
<evidence type="ECO:0000256" key="2">
    <source>
        <dbReference type="ARBA" id="ARBA00022649"/>
    </source>
</evidence>
<evidence type="ECO:0000313" key="4">
    <source>
        <dbReference type="Proteomes" id="UP000305546"/>
    </source>
</evidence>
<comment type="caution">
    <text evidence="3">The sequence shown here is derived from an EMBL/GenBank/DDBJ whole genome shotgun (WGS) entry which is preliminary data.</text>
</comment>